<dbReference type="EMBL" id="KI630264">
    <property type="protein sequence ID" value="EYU43293.1"/>
    <property type="molecule type" value="Genomic_DNA"/>
</dbReference>
<feature type="compositionally biased region" description="Basic and acidic residues" evidence="1">
    <location>
        <begin position="78"/>
        <end position="87"/>
    </location>
</feature>
<dbReference type="PANTHER" id="PTHR37187:SF7">
    <property type="entry name" value="EXPRESSED PROTEIN"/>
    <property type="match status" value="1"/>
</dbReference>
<proteinExistence type="predicted"/>
<feature type="compositionally biased region" description="Low complexity" evidence="1">
    <location>
        <begin position="58"/>
        <end position="75"/>
    </location>
</feature>
<dbReference type="OrthoDB" id="914290at2759"/>
<reference evidence="2 3" key="1">
    <citation type="journal article" date="2013" name="Proc. Natl. Acad. Sci. U.S.A.">
        <title>Fine-scale variation in meiotic recombination in Mimulus inferred from population shotgun sequencing.</title>
        <authorList>
            <person name="Hellsten U."/>
            <person name="Wright K.M."/>
            <person name="Jenkins J."/>
            <person name="Shu S."/>
            <person name="Yuan Y."/>
            <person name="Wessler S.R."/>
            <person name="Schmutz J."/>
            <person name="Willis J.H."/>
            <person name="Rokhsar D.S."/>
        </authorList>
    </citation>
    <scope>NUCLEOTIDE SEQUENCE [LARGE SCALE GENOMIC DNA]</scope>
    <source>
        <strain evidence="3">cv. DUN x IM62</strain>
    </source>
</reference>
<organism evidence="2 3">
    <name type="scientific">Erythranthe guttata</name>
    <name type="common">Yellow monkey flower</name>
    <name type="synonym">Mimulus guttatus</name>
    <dbReference type="NCBI Taxonomy" id="4155"/>
    <lineage>
        <taxon>Eukaryota</taxon>
        <taxon>Viridiplantae</taxon>
        <taxon>Streptophyta</taxon>
        <taxon>Embryophyta</taxon>
        <taxon>Tracheophyta</taxon>
        <taxon>Spermatophyta</taxon>
        <taxon>Magnoliopsida</taxon>
        <taxon>eudicotyledons</taxon>
        <taxon>Gunneridae</taxon>
        <taxon>Pentapetalae</taxon>
        <taxon>asterids</taxon>
        <taxon>lamiids</taxon>
        <taxon>Lamiales</taxon>
        <taxon>Phrymaceae</taxon>
        <taxon>Erythranthe</taxon>
    </lineage>
</organism>
<feature type="compositionally biased region" description="Basic and acidic residues" evidence="1">
    <location>
        <begin position="27"/>
        <end position="43"/>
    </location>
</feature>
<evidence type="ECO:0000313" key="2">
    <source>
        <dbReference type="EMBL" id="EYU43293.1"/>
    </source>
</evidence>
<name>A0A022RU60_ERYGU</name>
<gene>
    <name evidence="2" type="ORF">MIMGU_mgv1a011810mg</name>
</gene>
<dbReference type="Proteomes" id="UP000030748">
    <property type="component" value="Unassembled WGS sequence"/>
</dbReference>
<feature type="region of interest" description="Disordered" evidence="1">
    <location>
        <begin position="1"/>
        <end position="101"/>
    </location>
</feature>
<evidence type="ECO:0000313" key="3">
    <source>
        <dbReference type="Proteomes" id="UP000030748"/>
    </source>
</evidence>
<dbReference type="PANTHER" id="PTHR37187">
    <property type="entry name" value="EXPRESSED PROTEIN"/>
    <property type="match status" value="1"/>
</dbReference>
<accession>A0A022RU60</accession>
<protein>
    <submittedName>
        <fullName evidence="2">Uncharacterized protein</fullName>
    </submittedName>
</protein>
<keyword evidence="3" id="KW-1185">Reference proteome</keyword>
<sequence length="270" mass="28266">MDPNLVGDDDVKHHSDVGDVSSPGSQEIEKIEVGDREANKEAGEGIIVIQREIKNGNESDGGSSESSSSSSSSSGSDDESHGVKGSEDVADTSPVDSVQVTDEEIIYSTAIEDSCDSVEEIITVNVETVEEKEVVVSTDSPAVDYAPPRVVEPVLNEENEEKQGSCSVGGEVGFLEASVDAIIASVEGEARILEASNDAVKPADTFVDTVISIPETKECVVAQETEDNAAGIEISSGVTEPLLARAPRPVEATSWKSCCGLFDLFSGSGR</sequence>
<evidence type="ECO:0000256" key="1">
    <source>
        <dbReference type="SAM" id="MobiDB-lite"/>
    </source>
</evidence>
<dbReference type="AlphaFoldDB" id="A0A022RU60"/>
<dbReference type="KEGG" id="egt:105951395"/>